<accession>A0A0N4WHU7</accession>
<protein>
    <submittedName>
        <fullName evidence="3">Transcriptional regulator</fullName>
    </submittedName>
</protein>
<dbReference type="AlphaFoldDB" id="A0A0N4WHU7"/>
<keyword evidence="2" id="KW-1185">Reference proteome</keyword>
<evidence type="ECO:0000313" key="1">
    <source>
        <dbReference type="EMBL" id="VDO40304.1"/>
    </source>
</evidence>
<dbReference type="WBParaSite" id="HPLM_0001048601-mRNA-1">
    <property type="protein sequence ID" value="HPLM_0001048601-mRNA-1"/>
    <property type="gene ID" value="HPLM_0001048601"/>
</dbReference>
<reference evidence="3" key="1">
    <citation type="submission" date="2017-02" db="UniProtKB">
        <authorList>
            <consortium name="WormBaseParasite"/>
        </authorList>
    </citation>
    <scope>IDENTIFICATION</scope>
</reference>
<reference evidence="1 2" key="2">
    <citation type="submission" date="2018-11" db="EMBL/GenBank/DDBJ databases">
        <authorList>
            <consortium name="Pathogen Informatics"/>
        </authorList>
    </citation>
    <scope>NUCLEOTIDE SEQUENCE [LARGE SCALE GENOMIC DNA]</scope>
    <source>
        <strain evidence="1 2">MHpl1</strain>
    </source>
</reference>
<evidence type="ECO:0000313" key="3">
    <source>
        <dbReference type="WBParaSite" id="HPLM_0001048601-mRNA-1"/>
    </source>
</evidence>
<sequence>MKMTFVYQRLIELKKMRKVDYLIALWIATRRKKQHMMTLSTTYVNTVSLSRILEQVIVGPVQPWSI</sequence>
<name>A0A0N4WHU7_HAEPC</name>
<proteinExistence type="predicted"/>
<evidence type="ECO:0000313" key="2">
    <source>
        <dbReference type="Proteomes" id="UP000268014"/>
    </source>
</evidence>
<gene>
    <name evidence="1" type="ORF">HPLM_LOCUS10478</name>
</gene>
<dbReference type="Proteomes" id="UP000268014">
    <property type="component" value="Unassembled WGS sequence"/>
</dbReference>
<organism evidence="3">
    <name type="scientific">Haemonchus placei</name>
    <name type="common">Barber's pole worm</name>
    <dbReference type="NCBI Taxonomy" id="6290"/>
    <lineage>
        <taxon>Eukaryota</taxon>
        <taxon>Metazoa</taxon>
        <taxon>Ecdysozoa</taxon>
        <taxon>Nematoda</taxon>
        <taxon>Chromadorea</taxon>
        <taxon>Rhabditida</taxon>
        <taxon>Rhabditina</taxon>
        <taxon>Rhabditomorpha</taxon>
        <taxon>Strongyloidea</taxon>
        <taxon>Trichostrongylidae</taxon>
        <taxon>Haemonchus</taxon>
    </lineage>
</organism>
<dbReference type="EMBL" id="UZAF01017310">
    <property type="protein sequence ID" value="VDO40304.1"/>
    <property type="molecule type" value="Genomic_DNA"/>
</dbReference>